<sequence length="259" mass="29143">MPAYTKYQRCCANPIRTSRSGNKSQSLPKARETTDKLVVVWGQRERRMSGTSWALLRAVREMRSGWPNGLITACSSMDGAQHEVPHTSSSCWTSQATSGHYTQGFGSRSDSWVSTSQSLFPDSFEKVEVDRPQVIRDRGVLSTPGEEIMVRVSTVSIKRWIHSEERPCHPGTPRIPRANFHVTPRFECPAVRDQLPQMPFLSKPALDCPASAESHQPSSRGTDRDSRPRYRVGMDQQDLLAYVRSFAPSPCSNLVRQQH</sequence>
<dbReference type="EMBL" id="JAHMHS010000009">
    <property type="protein sequence ID" value="KAK1729945.1"/>
    <property type="molecule type" value="Genomic_DNA"/>
</dbReference>
<protein>
    <submittedName>
        <fullName evidence="2">Uncharacterized protein</fullName>
    </submittedName>
</protein>
<gene>
    <name evidence="2" type="ORF">BDZ83DRAFT_450619</name>
</gene>
<reference evidence="2" key="1">
    <citation type="submission" date="2021-12" db="EMBL/GenBank/DDBJ databases">
        <title>Comparative genomics, transcriptomics and evolutionary studies reveal genomic signatures of adaptation to plant cell wall in hemibiotrophic fungi.</title>
        <authorList>
            <consortium name="DOE Joint Genome Institute"/>
            <person name="Baroncelli R."/>
            <person name="Diaz J.F."/>
            <person name="Benocci T."/>
            <person name="Peng M."/>
            <person name="Battaglia E."/>
            <person name="Haridas S."/>
            <person name="Andreopoulos W."/>
            <person name="Labutti K."/>
            <person name="Pangilinan J."/>
            <person name="Floch G.L."/>
            <person name="Makela M.R."/>
            <person name="Henrissat B."/>
            <person name="Grigoriev I.V."/>
            <person name="Crouch J.A."/>
            <person name="De Vries R.P."/>
            <person name="Sukno S.A."/>
            <person name="Thon M.R."/>
        </authorList>
    </citation>
    <scope>NUCLEOTIDE SEQUENCE</scope>
    <source>
        <strain evidence="2">CBS 112980</strain>
    </source>
</reference>
<proteinExistence type="predicted"/>
<evidence type="ECO:0000313" key="2">
    <source>
        <dbReference type="EMBL" id="KAK1729945.1"/>
    </source>
</evidence>
<comment type="caution">
    <text evidence="2">The sequence shown here is derived from an EMBL/GenBank/DDBJ whole genome shotgun (WGS) entry which is preliminary data.</text>
</comment>
<accession>A0AAD8XM64</accession>
<name>A0AAD8XM64_GLOAC</name>
<evidence type="ECO:0000313" key="3">
    <source>
        <dbReference type="Proteomes" id="UP001244207"/>
    </source>
</evidence>
<evidence type="ECO:0000256" key="1">
    <source>
        <dbReference type="SAM" id="MobiDB-lite"/>
    </source>
</evidence>
<dbReference type="AlphaFoldDB" id="A0AAD8XM64"/>
<dbReference type="RefSeq" id="XP_060370000.1">
    <property type="nucleotide sequence ID" value="XM_060503159.1"/>
</dbReference>
<organism evidence="2 3">
    <name type="scientific">Glomerella acutata</name>
    <name type="common">Colletotrichum acutatum</name>
    <dbReference type="NCBI Taxonomy" id="27357"/>
    <lineage>
        <taxon>Eukaryota</taxon>
        <taxon>Fungi</taxon>
        <taxon>Dikarya</taxon>
        <taxon>Ascomycota</taxon>
        <taxon>Pezizomycotina</taxon>
        <taxon>Sordariomycetes</taxon>
        <taxon>Hypocreomycetidae</taxon>
        <taxon>Glomerellales</taxon>
        <taxon>Glomerellaceae</taxon>
        <taxon>Colletotrichum</taxon>
        <taxon>Colletotrichum acutatum species complex</taxon>
    </lineage>
</organism>
<dbReference type="Proteomes" id="UP001244207">
    <property type="component" value="Unassembled WGS sequence"/>
</dbReference>
<feature type="region of interest" description="Disordered" evidence="1">
    <location>
        <begin position="202"/>
        <end position="233"/>
    </location>
</feature>
<dbReference type="GeneID" id="85387058"/>
<keyword evidence="3" id="KW-1185">Reference proteome</keyword>